<evidence type="ECO:0000313" key="1">
    <source>
        <dbReference type="EMBL" id="HIZ42253.1"/>
    </source>
</evidence>
<sequence length="147" mass="16906">MTCEEKIRWLRRYRNALHAEDRLRDQIRVVRARMESTSQALKPVVGGGSGEGNSIECGVELIDRYQRDLLAQLEKSQKIRAEIEEAIYALPDHLQREVLLARYIDGLPVWRAANRLNISERWVLSNQARAIENLQTVHASSPFDGIK</sequence>
<dbReference type="Gene3D" id="1.10.10.10">
    <property type="entry name" value="Winged helix-like DNA-binding domain superfamily/Winged helix DNA-binding domain"/>
    <property type="match status" value="1"/>
</dbReference>
<dbReference type="Proteomes" id="UP000824048">
    <property type="component" value="Unassembled WGS sequence"/>
</dbReference>
<protein>
    <submittedName>
        <fullName evidence="1">Uncharacterized protein</fullName>
    </submittedName>
</protein>
<evidence type="ECO:0000313" key="2">
    <source>
        <dbReference type="Proteomes" id="UP000824048"/>
    </source>
</evidence>
<dbReference type="SUPFAM" id="SSF88659">
    <property type="entry name" value="Sigma3 and sigma4 domains of RNA polymerase sigma factors"/>
    <property type="match status" value="1"/>
</dbReference>
<gene>
    <name evidence="1" type="ORF">H9811_06800</name>
</gene>
<reference evidence="1" key="2">
    <citation type="submission" date="2021-04" db="EMBL/GenBank/DDBJ databases">
        <authorList>
            <person name="Gilroy R."/>
        </authorList>
    </citation>
    <scope>NUCLEOTIDE SEQUENCE</scope>
    <source>
        <strain evidence="1">ChiSxjej1B13-11774</strain>
    </source>
</reference>
<dbReference type="AlphaFoldDB" id="A0A9D2EQX8"/>
<comment type="caution">
    <text evidence="1">The sequence shown here is derived from an EMBL/GenBank/DDBJ whole genome shotgun (WGS) entry which is preliminary data.</text>
</comment>
<dbReference type="InterPro" id="IPR013324">
    <property type="entry name" value="RNA_pol_sigma_r3/r4-like"/>
</dbReference>
<proteinExistence type="predicted"/>
<dbReference type="InterPro" id="IPR036388">
    <property type="entry name" value="WH-like_DNA-bd_sf"/>
</dbReference>
<dbReference type="EMBL" id="DXBP01000045">
    <property type="protein sequence ID" value="HIZ42253.1"/>
    <property type="molecule type" value="Genomic_DNA"/>
</dbReference>
<accession>A0A9D2EQX8</accession>
<organism evidence="1 2">
    <name type="scientific">Candidatus Gemmiger excrementigallinarum</name>
    <dbReference type="NCBI Taxonomy" id="2838609"/>
    <lineage>
        <taxon>Bacteria</taxon>
        <taxon>Bacillati</taxon>
        <taxon>Bacillota</taxon>
        <taxon>Clostridia</taxon>
        <taxon>Eubacteriales</taxon>
        <taxon>Gemmiger</taxon>
    </lineage>
</organism>
<reference evidence="1" key="1">
    <citation type="journal article" date="2021" name="PeerJ">
        <title>Extensive microbial diversity within the chicken gut microbiome revealed by metagenomics and culture.</title>
        <authorList>
            <person name="Gilroy R."/>
            <person name="Ravi A."/>
            <person name="Getino M."/>
            <person name="Pursley I."/>
            <person name="Horton D.L."/>
            <person name="Alikhan N.F."/>
            <person name="Baker D."/>
            <person name="Gharbi K."/>
            <person name="Hall N."/>
            <person name="Watson M."/>
            <person name="Adriaenssens E.M."/>
            <person name="Foster-Nyarko E."/>
            <person name="Jarju S."/>
            <person name="Secka A."/>
            <person name="Antonio M."/>
            <person name="Oren A."/>
            <person name="Chaudhuri R.R."/>
            <person name="La Ragione R."/>
            <person name="Hildebrand F."/>
            <person name="Pallen M.J."/>
        </authorList>
    </citation>
    <scope>NUCLEOTIDE SEQUENCE</scope>
    <source>
        <strain evidence="1">ChiSxjej1B13-11774</strain>
    </source>
</reference>
<name>A0A9D2EQX8_9FIRM</name>